<feature type="compositionally biased region" description="Polar residues" evidence="1">
    <location>
        <begin position="314"/>
        <end position="329"/>
    </location>
</feature>
<feature type="compositionally biased region" description="Low complexity" evidence="1">
    <location>
        <begin position="244"/>
        <end position="265"/>
    </location>
</feature>
<feature type="compositionally biased region" description="Basic and acidic residues" evidence="1">
    <location>
        <begin position="432"/>
        <end position="441"/>
    </location>
</feature>
<feature type="compositionally biased region" description="Pro residues" evidence="1">
    <location>
        <begin position="300"/>
        <end position="310"/>
    </location>
</feature>
<proteinExistence type="predicted"/>
<dbReference type="EMBL" id="CP016438">
    <property type="protein sequence ID" value="ANS66600.1"/>
    <property type="molecule type" value="Genomic_DNA"/>
</dbReference>
<feature type="compositionally biased region" description="Pro residues" evidence="1">
    <location>
        <begin position="748"/>
        <end position="768"/>
    </location>
</feature>
<feature type="compositionally biased region" description="Low complexity" evidence="1">
    <location>
        <begin position="603"/>
        <end position="643"/>
    </location>
</feature>
<evidence type="ECO:0000256" key="1">
    <source>
        <dbReference type="SAM" id="MobiDB-lite"/>
    </source>
</evidence>
<name>A0A1B1MD89_STRLN</name>
<feature type="compositionally biased region" description="Low complexity" evidence="1">
    <location>
        <begin position="337"/>
        <end position="357"/>
    </location>
</feature>
<organism evidence="2 3">
    <name type="scientific">Streptomyces lincolnensis</name>
    <dbReference type="NCBI Taxonomy" id="1915"/>
    <lineage>
        <taxon>Bacteria</taxon>
        <taxon>Bacillati</taxon>
        <taxon>Actinomycetota</taxon>
        <taxon>Actinomycetes</taxon>
        <taxon>Kitasatosporales</taxon>
        <taxon>Streptomycetaceae</taxon>
        <taxon>Streptomyces</taxon>
    </lineage>
</organism>
<protein>
    <submittedName>
        <fullName evidence="2">Uncharacterized protein</fullName>
    </submittedName>
</protein>
<keyword evidence="3" id="KW-1185">Reference proteome</keyword>
<feature type="compositionally biased region" description="Basic and acidic residues" evidence="1">
    <location>
        <begin position="545"/>
        <end position="555"/>
    </location>
</feature>
<feature type="compositionally biased region" description="Pro residues" evidence="1">
    <location>
        <begin position="484"/>
        <end position="493"/>
    </location>
</feature>
<feature type="compositionally biased region" description="Pro residues" evidence="1">
    <location>
        <begin position="708"/>
        <end position="722"/>
    </location>
</feature>
<gene>
    <name evidence="2" type="ORF">SLINC_4376</name>
</gene>
<evidence type="ECO:0000313" key="3">
    <source>
        <dbReference type="Proteomes" id="UP000092598"/>
    </source>
</evidence>
<feature type="region of interest" description="Disordered" evidence="1">
    <location>
        <begin position="244"/>
        <end position="782"/>
    </location>
</feature>
<sequence length="917" mass="93904">MPGTVLLLAASPAGKGCLVDAASVLPVLAAVPPAVLSGTDTANVVELADPLEPQAVLTRLRAAATAPGPLTVYVSGQLLLDRRQHLPHLALARTTTATVRYTGFPWQWIREELRLRVPGTTTLFLDLHADAETWQWLRTHPLDCGRNAAVYGRVSPPPSSRRTVAVPSYMKAVATILRSGWRPPVEQLHQQAVSRLGSEAYGDLLLSVPGSVTAGSVTRGSVVGGVPAAGSVPSGVAAARSVTPGSVTSGVVAPGVPVTVPGGSAPSPPYRPEGPRPQTPDGLDMPGPNVGARAGELDVPGPPAAPPQPEAPRTSETGDVTRAAGNSTGMPLPAESTVPRPTGPPAAGTMPGPTVTGRHGPVESDFAGLPELGVPRPVETDHLRPVEGDFPQAVDTGSPTSPETRLPQPGEAAPRAAELDVPGPSAASPRPAEPEAPRTSETDEDEACPLAAGVLLPPQALEPSAPLPREPIASLPPEPDDLQPPEPSTPLPPGAGELQSPEPSESVSPEPGRSLQPDSGAVLGSEPGAALLSGPSEPQSAEPGRALRPEPREPLSPEPEGSFQPEPSAALRPEPSVPLPSESSGSPQPEPSEPLPPEPSAPFLPESSEPQSSEPEGSLEPEPGAVLGAESGGSLLSGPSAPLLPEPREPVSSESGGSLQAEPGAVLGPESGAALLPEPSEPLPSGPSASLQPGPSVPQFSETGGSPHPEPSEPLPPEPSTPLPSELSAPLQPGPSVPQFSETGGSPQPEPSEPLPPEPSTPLPPHPTTPRNSPPQDDDPHTYITAAVQDGRHRDADALAAEHERAAVRAHGVGSEKALHWAEVRADLAMFAGDSVRSCRTWLAVADARLTAGQAADSPAVEAAVDRAHHQWGQIRDVGSARELGAVLAELRGRVPGRREGALDAVRRQLSELQTQG</sequence>
<evidence type="ECO:0000313" key="2">
    <source>
        <dbReference type="EMBL" id="ANS66600.1"/>
    </source>
</evidence>
<feature type="compositionally biased region" description="Low complexity" evidence="1">
    <location>
        <begin position="500"/>
        <end position="511"/>
    </location>
</feature>
<dbReference type="Proteomes" id="UP000092598">
    <property type="component" value="Chromosome"/>
</dbReference>
<accession>A0A1B1MD89</accession>
<dbReference type="AlphaFoldDB" id="A0A1B1MD89"/>
<dbReference type="PATRIC" id="fig|1915.4.peg.4833"/>
<dbReference type="KEGG" id="sls:SLINC_4376"/>
<feature type="compositionally biased region" description="Pro residues" evidence="1">
    <location>
        <begin position="266"/>
        <end position="278"/>
    </location>
</feature>
<feature type="compositionally biased region" description="Pro residues" evidence="1">
    <location>
        <begin position="588"/>
        <end position="602"/>
    </location>
</feature>
<feature type="compositionally biased region" description="Basic and acidic residues" evidence="1">
    <location>
        <begin position="378"/>
        <end position="387"/>
    </location>
</feature>
<feature type="compositionally biased region" description="Pro residues" evidence="1">
    <location>
        <begin position="465"/>
        <end position="477"/>
    </location>
</feature>
<reference evidence="2 3" key="1">
    <citation type="submission" date="2016-07" db="EMBL/GenBank/DDBJ databases">
        <title>Enhancement of antibiotic productionsby engineered nitrateutilization in actinobacteria.</title>
        <authorList>
            <person name="Meng S.C."/>
        </authorList>
    </citation>
    <scope>NUCLEOTIDE SEQUENCE [LARGE SCALE GENOMIC DNA]</scope>
    <source>
        <strain evidence="2 3">NRRL 2936</strain>
    </source>
</reference>
<dbReference type="STRING" id="1915.SLINC_4376"/>